<feature type="region of interest" description="Disordered" evidence="1">
    <location>
        <begin position="212"/>
        <end position="242"/>
    </location>
</feature>
<feature type="region of interest" description="Disordered" evidence="1">
    <location>
        <begin position="166"/>
        <end position="197"/>
    </location>
</feature>
<evidence type="ECO:0000256" key="1">
    <source>
        <dbReference type="SAM" id="MobiDB-lite"/>
    </source>
</evidence>
<reference evidence="2 3" key="1">
    <citation type="submission" date="2024-02" db="EMBL/GenBank/DDBJ databases">
        <title>Chromosome-scale genome assembly of the rough periwinkle Littorina saxatilis.</title>
        <authorList>
            <person name="De Jode A."/>
            <person name="Faria R."/>
            <person name="Formenti G."/>
            <person name="Sims Y."/>
            <person name="Smith T.P."/>
            <person name="Tracey A."/>
            <person name="Wood J.M.D."/>
            <person name="Zagrodzka Z.B."/>
            <person name="Johannesson K."/>
            <person name="Butlin R.K."/>
            <person name="Leder E.H."/>
        </authorList>
    </citation>
    <scope>NUCLEOTIDE SEQUENCE [LARGE SCALE GENOMIC DNA]</scope>
    <source>
        <strain evidence="2">Snail1</strain>
        <tissue evidence="2">Muscle</tissue>
    </source>
</reference>
<comment type="caution">
    <text evidence="2">The sequence shown here is derived from an EMBL/GenBank/DDBJ whole genome shotgun (WGS) entry which is preliminary data.</text>
</comment>
<dbReference type="AlphaFoldDB" id="A0AAN9BBG0"/>
<feature type="compositionally biased region" description="Basic and acidic residues" evidence="1">
    <location>
        <begin position="166"/>
        <end position="175"/>
    </location>
</feature>
<sequence length="242" mass="27648">MPQVWNPSVATAQDAGGFNKGSRLMNLSNFSDASLRGIKVRNRLENNLSDIQKNYISRSNRHCSARIDHARKHIIERQKRFTAYRLVVQKKHPIRLRSSYDEALNDNYSMHALRHEVRRMLRDIDPNSVRRRKAESLIQQSRDQYKDTMTKNRAAIEDLIPKPKPVVVEEKEDTRSPTPPPAPKAMRRSIFGPPLRGLAHTAQPVTVKMVKEQSWMDTAPSPDKALAPKNLNPHAVLPSIQA</sequence>
<dbReference type="Proteomes" id="UP001374579">
    <property type="component" value="Unassembled WGS sequence"/>
</dbReference>
<evidence type="ECO:0000313" key="3">
    <source>
        <dbReference type="Proteomes" id="UP001374579"/>
    </source>
</evidence>
<proteinExistence type="predicted"/>
<accession>A0AAN9BBG0</accession>
<protein>
    <submittedName>
        <fullName evidence="2">Uncharacterized protein</fullName>
    </submittedName>
</protein>
<gene>
    <name evidence="2" type="ORF">V1264_020989</name>
</gene>
<evidence type="ECO:0000313" key="2">
    <source>
        <dbReference type="EMBL" id="KAK7102818.1"/>
    </source>
</evidence>
<dbReference type="EMBL" id="JBAMIC010000010">
    <property type="protein sequence ID" value="KAK7102818.1"/>
    <property type="molecule type" value="Genomic_DNA"/>
</dbReference>
<organism evidence="2 3">
    <name type="scientific">Littorina saxatilis</name>
    <dbReference type="NCBI Taxonomy" id="31220"/>
    <lineage>
        <taxon>Eukaryota</taxon>
        <taxon>Metazoa</taxon>
        <taxon>Spiralia</taxon>
        <taxon>Lophotrochozoa</taxon>
        <taxon>Mollusca</taxon>
        <taxon>Gastropoda</taxon>
        <taxon>Caenogastropoda</taxon>
        <taxon>Littorinimorpha</taxon>
        <taxon>Littorinoidea</taxon>
        <taxon>Littorinidae</taxon>
        <taxon>Littorina</taxon>
    </lineage>
</organism>
<name>A0AAN9BBG0_9CAEN</name>
<keyword evidence="3" id="KW-1185">Reference proteome</keyword>